<organism evidence="6 7">
    <name type="scientific">Filimonas effusa</name>
    <dbReference type="NCBI Taxonomy" id="2508721"/>
    <lineage>
        <taxon>Bacteria</taxon>
        <taxon>Pseudomonadati</taxon>
        <taxon>Bacteroidota</taxon>
        <taxon>Chitinophagia</taxon>
        <taxon>Chitinophagales</taxon>
        <taxon>Chitinophagaceae</taxon>
        <taxon>Filimonas</taxon>
    </lineage>
</organism>
<dbReference type="RefSeq" id="WP_129001435.1">
    <property type="nucleotide sequence ID" value="NZ_SDHZ01000001.1"/>
</dbReference>
<proteinExistence type="predicted"/>
<evidence type="ECO:0000256" key="3">
    <source>
        <dbReference type="ARBA" id="ARBA00022723"/>
    </source>
</evidence>
<dbReference type="OrthoDB" id="9797132at2"/>
<dbReference type="PANTHER" id="PTHR36438:SF1">
    <property type="entry name" value="IRON-SULFUR CLUSTER REPAIR PROTEIN YTFE"/>
    <property type="match status" value="1"/>
</dbReference>
<evidence type="ECO:0000313" key="7">
    <source>
        <dbReference type="Proteomes" id="UP000290545"/>
    </source>
</evidence>
<dbReference type="GO" id="GO:0005737">
    <property type="term" value="C:cytoplasm"/>
    <property type="evidence" value="ECO:0007669"/>
    <property type="project" value="UniProtKB-SubCell"/>
</dbReference>
<evidence type="ECO:0000313" key="6">
    <source>
        <dbReference type="EMBL" id="RXK85682.1"/>
    </source>
</evidence>
<dbReference type="Pfam" id="PF01814">
    <property type="entry name" value="Hemerythrin"/>
    <property type="match status" value="1"/>
</dbReference>
<evidence type="ECO:0000259" key="5">
    <source>
        <dbReference type="Pfam" id="PF01814"/>
    </source>
</evidence>
<dbReference type="InterPro" id="IPR019903">
    <property type="entry name" value="RIC_family"/>
</dbReference>
<dbReference type="CDD" id="cd12108">
    <property type="entry name" value="Hr-like"/>
    <property type="match status" value="1"/>
</dbReference>
<sequence>MQWQASAAVWSEITVGQIVAQDIRKAEILKSMGIDFCCGGKKKLKDVCAEKELDLEQVKAALSVAPATGGADKNDYVNWSASFLVDYIYNQHHLYYYNNLPLINELLNKVAGKHGDRNPELLRLHRYFGQLQQELNEHFLKEEQVLFPAIKQLSAAAGKGSVAQGAISLNAPIGVMEADHEMAGELLESMASITNNFTPPPGACNSYALLFAKLKDLRDDLHMHVHLENNILFPKALALQEQTLVSAHL</sequence>
<accession>A0A4Q1D8M7</accession>
<reference evidence="6 7" key="1">
    <citation type="submission" date="2019-01" db="EMBL/GenBank/DDBJ databases">
        <title>Filimonas sp. strain TTM-71.</title>
        <authorList>
            <person name="Chen W.-M."/>
        </authorList>
    </citation>
    <scope>NUCLEOTIDE SEQUENCE [LARGE SCALE GENOMIC DNA]</scope>
    <source>
        <strain evidence="6 7">TTM-71</strain>
    </source>
</reference>
<dbReference type="Pfam" id="PF04405">
    <property type="entry name" value="ScdA_N"/>
    <property type="match status" value="1"/>
</dbReference>
<keyword evidence="4" id="KW-0408">Iron</keyword>
<keyword evidence="7" id="KW-1185">Reference proteome</keyword>
<feature type="domain" description="Hemerythrin-like" evidence="5">
    <location>
        <begin position="100"/>
        <end position="236"/>
    </location>
</feature>
<dbReference type="Proteomes" id="UP000290545">
    <property type="component" value="Unassembled WGS sequence"/>
</dbReference>
<dbReference type="NCBIfam" id="TIGR03652">
    <property type="entry name" value="FeS_repair_RIC"/>
    <property type="match status" value="1"/>
</dbReference>
<keyword evidence="2" id="KW-0963">Cytoplasm</keyword>
<comment type="subcellular location">
    <subcellularLocation>
        <location evidence="1">Cytoplasm</location>
    </subcellularLocation>
</comment>
<name>A0A4Q1D8M7_9BACT</name>
<protein>
    <submittedName>
        <fullName evidence="6">Iron-sulfur cluster repair di-iron protein</fullName>
    </submittedName>
</protein>
<evidence type="ECO:0000256" key="2">
    <source>
        <dbReference type="ARBA" id="ARBA00022490"/>
    </source>
</evidence>
<gene>
    <name evidence="6" type="primary">ric</name>
    <name evidence="6" type="ORF">ESB13_02385</name>
</gene>
<dbReference type="PANTHER" id="PTHR36438">
    <property type="entry name" value="IRON-SULFUR CLUSTER REPAIR PROTEIN YTFE"/>
    <property type="match status" value="1"/>
</dbReference>
<evidence type="ECO:0000256" key="1">
    <source>
        <dbReference type="ARBA" id="ARBA00004496"/>
    </source>
</evidence>
<dbReference type="Gene3D" id="1.20.120.520">
    <property type="entry name" value="nmb1532 protein domain like"/>
    <property type="match status" value="1"/>
</dbReference>
<dbReference type="GO" id="GO:0046872">
    <property type="term" value="F:metal ion binding"/>
    <property type="evidence" value="ECO:0007669"/>
    <property type="project" value="UniProtKB-KW"/>
</dbReference>
<comment type="caution">
    <text evidence="6">The sequence shown here is derived from an EMBL/GenBank/DDBJ whole genome shotgun (WGS) entry which is preliminary data.</text>
</comment>
<keyword evidence="3" id="KW-0479">Metal-binding</keyword>
<evidence type="ECO:0000256" key="4">
    <source>
        <dbReference type="ARBA" id="ARBA00023004"/>
    </source>
</evidence>
<dbReference type="AlphaFoldDB" id="A0A4Q1D8M7"/>
<dbReference type="EMBL" id="SDHZ01000001">
    <property type="protein sequence ID" value="RXK85682.1"/>
    <property type="molecule type" value="Genomic_DNA"/>
</dbReference>
<dbReference type="InterPro" id="IPR012312">
    <property type="entry name" value="Hemerythrin-like"/>
</dbReference>